<dbReference type="InterPro" id="IPR003661">
    <property type="entry name" value="HisK_dim/P_dom"/>
</dbReference>
<gene>
    <name evidence="8" type="ORF">DJ70_06455</name>
</gene>
<evidence type="ECO:0000256" key="4">
    <source>
        <dbReference type="ARBA" id="ARBA00022777"/>
    </source>
</evidence>
<evidence type="ECO:0000259" key="7">
    <source>
        <dbReference type="PROSITE" id="PS50109"/>
    </source>
</evidence>
<evidence type="ECO:0000256" key="3">
    <source>
        <dbReference type="ARBA" id="ARBA00022679"/>
    </source>
</evidence>
<dbReference type="CDD" id="cd00075">
    <property type="entry name" value="HATPase"/>
    <property type="match status" value="1"/>
</dbReference>
<evidence type="ECO:0000313" key="8">
    <source>
        <dbReference type="EMBL" id="OYR57170.1"/>
    </source>
</evidence>
<dbReference type="Gene3D" id="3.30.565.10">
    <property type="entry name" value="Histidine kinase-like ATPase, C-terminal domain"/>
    <property type="match status" value="1"/>
</dbReference>
<evidence type="ECO:0000313" key="9">
    <source>
        <dbReference type="Proteomes" id="UP000216308"/>
    </source>
</evidence>
<evidence type="ECO:0000256" key="6">
    <source>
        <dbReference type="SAM" id="Phobius"/>
    </source>
</evidence>
<dbReference type="InterPro" id="IPR003594">
    <property type="entry name" value="HATPase_dom"/>
</dbReference>
<dbReference type="Gene3D" id="3.30.450.20">
    <property type="entry name" value="PAS domain"/>
    <property type="match status" value="1"/>
</dbReference>
<organism evidence="8 9">
    <name type="scientific">Halorubrum halodurans</name>
    <dbReference type="NCBI Taxonomy" id="1383851"/>
    <lineage>
        <taxon>Archaea</taxon>
        <taxon>Methanobacteriati</taxon>
        <taxon>Methanobacteriota</taxon>
        <taxon>Stenosarchaea group</taxon>
        <taxon>Halobacteria</taxon>
        <taxon>Halobacteriales</taxon>
        <taxon>Haloferacaceae</taxon>
        <taxon>Halorubrum</taxon>
    </lineage>
</organism>
<feature type="domain" description="Histidine kinase" evidence="7">
    <location>
        <begin position="274"/>
        <end position="456"/>
    </location>
</feature>
<dbReference type="Gene3D" id="1.10.287.130">
    <property type="match status" value="1"/>
</dbReference>
<dbReference type="InterPro" id="IPR036097">
    <property type="entry name" value="HisK_dim/P_sf"/>
</dbReference>
<dbReference type="EC" id="2.7.13.3" evidence="2"/>
<comment type="caution">
    <text evidence="8">The sequence shown here is derived from an EMBL/GenBank/DDBJ whole genome shotgun (WGS) entry which is preliminary data.</text>
</comment>
<dbReference type="Pfam" id="PF16927">
    <property type="entry name" value="HisKA_7TM"/>
    <property type="match status" value="1"/>
</dbReference>
<dbReference type="InterPro" id="IPR050736">
    <property type="entry name" value="Sensor_HK_Regulatory"/>
</dbReference>
<reference evidence="8 9" key="1">
    <citation type="journal article" date="2014" name="Front. Microbiol.">
        <title>Population and genomic analysis of the genus Halorubrum.</title>
        <authorList>
            <person name="Fullmer M.S."/>
            <person name="Soucy S.M."/>
            <person name="Swithers K.S."/>
            <person name="Makkay A.M."/>
            <person name="Wheeler R."/>
            <person name="Ventosa A."/>
            <person name="Gogarten J.P."/>
            <person name="Papke R.T."/>
        </authorList>
    </citation>
    <scope>NUCLEOTIDE SEQUENCE [LARGE SCALE GENOMIC DNA]</scope>
    <source>
        <strain evidence="8 9">Cb34</strain>
    </source>
</reference>
<dbReference type="GO" id="GO:0000155">
    <property type="term" value="F:phosphorelay sensor kinase activity"/>
    <property type="evidence" value="ECO:0007669"/>
    <property type="project" value="InterPro"/>
</dbReference>
<dbReference type="InterPro" id="IPR005467">
    <property type="entry name" value="His_kinase_dom"/>
</dbReference>
<keyword evidence="9" id="KW-1185">Reference proteome</keyword>
<keyword evidence="5" id="KW-0902">Two-component regulatory system</keyword>
<sequence length="456" mass="49339">MVAIVMALAYVGRDRWLTRRTFALLGVVPTAFVLLTLVNPGDVMIVDPKLIPAQGVLAFEHEFPPLFGVYLAWLYGAVLVAILILAWGTLTDRVPTVPGLVGVLALLLPLVVAVLKTVGVYPPGGDGINVSPAASAIGISVFAFAIVRYRVFELVPVGRDRAVEVMADGYLFVGPNETVRDANPTGAELLVGDASARLRGSSVNEVVPVYDDLTGTDSVDLEIAGRIVEVSRSEVTRQNWAAGEVLLLHDVTEQRRQLRELERTNERLDEFAGIVSHDLRNPLNVAKGTLSLERDANDSERLATASQALDRMEILIDDVLTLARQGQPISDPEPTTLSSVVNECWEVVDTHNATLTVESDLTLEAHRDRLQQLLENLVRNAIEHGGSDVAIRVGALPEADGFYVADNGPGIPDDERDDAFESGYSTVESGTGFGLERVKEIADAHGWTIRVTDRSA</sequence>
<feature type="transmembrane region" description="Helical" evidence="6">
    <location>
        <begin position="100"/>
        <end position="121"/>
    </location>
</feature>
<dbReference type="EMBL" id="NHPJ01000068">
    <property type="protein sequence ID" value="OYR57170.1"/>
    <property type="molecule type" value="Genomic_DNA"/>
</dbReference>
<proteinExistence type="predicted"/>
<keyword evidence="6" id="KW-0472">Membrane</keyword>
<evidence type="ECO:0000256" key="1">
    <source>
        <dbReference type="ARBA" id="ARBA00000085"/>
    </source>
</evidence>
<name>A0A256IKT3_9EURY</name>
<feature type="transmembrane region" description="Helical" evidence="6">
    <location>
        <begin position="21"/>
        <end position="38"/>
    </location>
</feature>
<dbReference type="SUPFAM" id="SSF55874">
    <property type="entry name" value="ATPase domain of HSP90 chaperone/DNA topoisomerase II/histidine kinase"/>
    <property type="match status" value="1"/>
</dbReference>
<accession>A0A256IKT3</accession>
<dbReference type="Pfam" id="PF00512">
    <property type="entry name" value="HisKA"/>
    <property type="match status" value="1"/>
</dbReference>
<dbReference type="Pfam" id="PF02518">
    <property type="entry name" value="HATPase_c"/>
    <property type="match status" value="1"/>
</dbReference>
<comment type="catalytic activity">
    <reaction evidence="1">
        <text>ATP + protein L-histidine = ADP + protein N-phospho-L-histidine.</text>
        <dbReference type="EC" id="2.7.13.3"/>
    </reaction>
</comment>
<dbReference type="AlphaFoldDB" id="A0A256IKT3"/>
<dbReference type="InterPro" id="IPR036890">
    <property type="entry name" value="HATPase_C_sf"/>
</dbReference>
<evidence type="ECO:0000256" key="2">
    <source>
        <dbReference type="ARBA" id="ARBA00012438"/>
    </source>
</evidence>
<feature type="transmembrane region" description="Helical" evidence="6">
    <location>
        <begin position="67"/>
        <end position="88"/>
    </location>
</feature>
<dbReference type="CDD" id="cd00082">
    <property type="entry name" value="HisKA"/>
    <property type="match status" value="1"/>
</dbReference>
<dbReference type="PANTHER" id="PTHR43711:SF1">
    <property type="entry name" value="HISTIDINE KINASE 1"/>
    <property type="match status" value="1"/>
</dbReference>
<dbReference type="SMART" id="SM00388">
    <property type="entry name" value="HisKA"/>
    <property type="match status" value="1"/>
</dbReference>
<dbReference type="Proteomes" id="UP000216308">
    <property type="component" value="Unassembled WGS sequence"/>
</dbReference>
<dbReference type="PROSITE" id="PS50109">
    <property type="entry name" value="HIS_KIN"/>
    <property type="match status" value="1"/>
</dbReference>
<dbReference type="PANTHER" id="PTHR43711">
    <property type="entry name" value="TWO-COMPONENT HISTIDINE KINASE"/>
    <property type="match status" value="1"/>
</dbReference>
<protein>
    <recommendedName>
        <fullName evidence="2">histidine kinase</fullName>
        <ecNumber evidence="2">2.7.13.3</ecNumber>
    </recommendedName>
</protein>
<evidence type="ECO:0000256" key="5">
    <source>
        <dbReference type="ARBA" id="ARBA00023012"/>
    </source>
</evidence>
<dbReference type="SMART" id="SM00387">
    <property type="entry name" value="HATPase_c"/>
    <property type="match status" value="1"/>
</dbReference>
<keyword evidence="6" id="KW-0812">Transmembrane</keyword>
<dbReference type="SUPFAM" id="SSF47384">
    <property type="entry name" value="Homodimeric domain of signal transducing histidine kinase"/>
    <property type="match status" value="1"/>
</dbReference>
<keyword evidence="3" id="KW-0808">Transferase</keyword>
<dbReference type="InterPro" id="IPR031621">
    <property type="entry name" value="HisKA_7TM"/>
</dbReference>
<keyword evidence="4" id="KW-0418">Kinase</keyword>
<keyword evidence="6" id="KW-1133">Transmembrane helix</keyword>
<feature type="transmembrane region" description="Helical" evidence="6">
    <location>
        <begin position="133"/>
        <end position="151"/>
    </location>
</feature>